<name>A0A9D4L4E4_DREPO</name>
<organism evidence="2 3">
    <name type="scientific">Dreissena polymorpha</name>
    <name type="common">Zebra mussel</name>
    <name type="synonym">Mytilus polymorpha</name>
    <dbReference type="NCBI Taxonomy" id="45954"/>
    <lineage>
        <taxon>Eukaryota</taxon>
        <taxon>Metazoa</taxon>
        <taxon>Spiralia</taxon>
        <taxon>Lophotrochozoa</taxon>
        <taxon>Mollusca</taxon>
        <taxon>Bivalvia</taxon>
        <taxon>Autobranchia</taxon>
        <taxon>Heteroconchia</taxon>
        <taxon>Euheterodonta</taxon>
        <taxon>Imparidentia</taxon>
        <taxon>Neoheterodontei</taxon>
        <taxon>Myida</taxon>
        <taxon>Dreissenoidea</taxon>
        <taxon>Dreissenidae</taxon>
        <taxon>Dreissena</taxon>
    </lineage>
</organism>
<keyword evidence="3" id="KW-1185">Reference proteome</keyword>
<comment type="caution">
    <text evidence="2">The sequence shown here is derived from an EMBL/GenBank/DDBJ whole genome shotgun (WGS) entry which is preliminary data.</text>
</comment>
<evidence type="ECO:0000256" key="1">
    <source>
        <dbReference type="SAM" id="MobiDB-lite"/>
    </source>
</evidence>
<sequence length="70" mass="7410">MNLAHNSLFNGRRHICRSNGEWWRSTCSEVDPIEGGTNVPPVEDDVASNNGSGVSGTRESVPGGTEIAPS</sequence>
<gene>
    <name evidence="2" type="ORF">DPMN_094055</name>
</gene>
<dbReference type="EMBL" id="JAIWYP010000003">
    <property type="protein sequence ID" value="KAH3851573.1"/>
    <property type="molecule type" value="Genomic_DNA"/>
</dbReference>
<evidence type="ECO:0000313" key="2">
    <source>
        <dbReference type="EMBL" id="KAH3851573.1"/>
    </source>
</evidence>
<reference evidence="2" key="2">
    <citation type="submission" date="2020-11" db="EMBL/GenBank/DDBJ databases">
        <authorList>
            <person name="McCartney M.A."/>
            <person name="Auch B."/>
            <person name="Kono T."/>
            <person name="Mallez S."/>
            <person name="Becker A."/>
            <person name="Gohl D.M."/>
            <person name="Silverstein K.A.T."/>
            <person name="Koren S."/>
            <person name="Bechman K.B."/>
            <person name="Herman A."/>
            <person name="Abrahante J.E."/>
            <person name="Garbe J."/>
        </authorList>
    </citation>
    <scope>NUCLEOTIDE SEQUENCE</scope>
    <source>
        <strain evidence="2">Duluth1</strain>
        <tissue evidence="2">Whole animal</tissue>
    </source>
</reference>
<dbReference type="Proteomes" id="UP000828390">
    <property type="component" value="Unassembled WGS sequence"/>
</dbReference>
<feature type="compositionally biased region" description="Polar residues" evidence="1">
    <location>
        <begin position="47"/>
        <end position="58"/>
    </location>
</feature>
<proteinExistence type="predicted"/>
<feature type="region of interest" description="Disordered" evidence="1">
    <location>
        <begin position="33"/>
        <end position="70"/>
    </location>
</feature>
<accession>A0A9D4L4E4</accession>
<protein>
    <submittedName>
        <fullName evidence="2">Uncharacterized protein</fullName>
    </submittedName>
</protein>
<reference evidence="2" key="1">
    <citation type="journal article" date="2019" name="bioRxiv">
        <title>The Genome of the Zebra Mussel, Dreissena polymorpha: A Resource for Invasive Species Research.</title>
        <authorList>
            <person name="McCartney M.A."/>
            <person name="Auch B."/>
            <person name="Kono T."/>
            <person name="Mallez S."/>
            <person name="Zhang Y."/>
            <person name="Obille A."/>
            <person name="Becker A."/>
            <person name="Abrahante J.E."/>
            <person name="Garbe J."/>
            <person name="Badalamenti J.P."/>
            <person name="Herman A."/>
            <person name="Mangelson H."/>
            <person name="Liachko I."/>
            <person name="Sullivan S."/>
            <person name="Sone E.D."/>
            <person name="Koren S."/>
            <person name="Silverstein K.A.T."/>
            <person name="Beckman K.B."/>
            <person name="Gohl D.M."/>
        </authorList>
    </citation>
    <scope>NUCLEOTIDE SEQUENCE</scope>
    <source>
        <strain evidence="2">Duluth1</strain>
        <tissue evidence="2">Whole animal</tissue>
    </source>
</reference>
<evidence type="ECO:0000313" key="3">
    <source>
        <dbReference type="Proteomes" id="UP000828390"/>
    </source>
</evidence>
<dbReference type="AlphaFoldDB" id="A0A9D4L4E4"/>